<dbReference type="EMBL" id="FNON01000005">
    <property type="protein sequence ID" value="SDY27410.1"/>
    <property type="molecule type" value="Genomic_DNA"/>
</dbReference>
<dbReference type="AlphaFoldDB" id="A0A1H3II89"/>
<accession>A0A1H3II89</accession>
<dbReference type="Proteomes" id="UP000199515">
    <property type="component" value="Unassembled WGS sequence"/>
</dbReference>
<dbReference type="OrthoDB" id="9814648at2"/>
<dbReference type="GO" id="GO:0005737">
    <property type="term" value="C:cytoplasm"/>
    <property type="evidence" value="ECO:0007669"/>
    <property type="project" value="TreeGrafter"/>
</dbReference>
<dbReference type="PANTHER" id="PTHR43441:SF6">
    <property type="entry name" value="N-ACETYLTRANSFERASE DOMAIN-CONTAINING PROTEIN"/>
    <property type="match status" value="1"/>
</dbReference>
<dbReference type="GO" id="GO:1990189">
    <property type="term" value="F:protein N-terminal-serine acetyltransferase activity"/>
    <property type="evidence" value="ECO:0007669"/>
    <property type="project" value="TreeGrafter"/>
</dbReference>
<evidence type="ECO:0000259" key="1">
    <source>
        <dbReference type="PROSITE" id="PS51186"/>
    </source>
</evidence>
<gene>
    <name evidence="2" type="ORF">SAMN05421504_1051</name>
</gene>
<dbReference type="RefSeq" id="WP_091292032.1">
    <property type="nucleotide sequence ID" value="NZ_FNON01000005.1"/>
</dbReference>
<proteinExistence type="predicted"/>
<dbReference type="InterPro" id="IPR051908">
    <property type="entry name" value="Ribosomal_N-acetyltransferase"/>
</dbReference>
<sequence>MPDPVTLRPTRESDMPLLERLTNDPDGAGSFQWLGWHDPGLMLRRWKENGLLGPEHGQLMIGQGDTAHGFVSWHKIPTGHWAYCWNIGLIIQPESRGQGIGTEAQRLLVRYLFAHTLVHRVEADTETENIAEQRALEKAGFTREGIQRGWDFRDGQYRDSYRYSFLRSDLP</sequence>
<dbReference type="Gene3D" id="3.40.630.30">
    <property type="match status" value="1"/>
</dbReference>
<dbReference type="InterPro" id="IPR016181">
    <property type="entry name" value="Acyl_CoA_acyltransferase"/>
</dbReference>
<dbReference type="PANTHER" id="PTHR43441">
    <property type="entry name" value="RIBOSOMAL-PROTEIN-SERINE ACETYLTRANSFERASE"/>
    <property type="match status" value="1"/>
</dbReference>
<protein>
    <submittedName>
        <fullName evidence="2">Protein N-acetyltransferase, RimJ/RimL family</fullName>
    </submittedName>
</protein>
<dbReference type="SUPFAM" id="SSF55729">
    <property type="entry name" value="Acyl-CoA N-acyltransferases (Nat)"/>
    <property type="match status" value="1"/>
</dbReference>
<keyword evidence="3" id="KW-1185">Reference proteome</keyword>
<evidence type="ECO:0000313" key="3">
    <source>
        <dbReference type="Proteomes" id="UP000199515"/>
    </source>
</evidence>
<dbReference type="STRING" id="589385.SAMN05421504_1051"/>
<keyword evidence="2" id="KW-0808">Transferase</keyword>
<evidence type="ECO:0000313" key="2">
    <source>
        <dbReference type="EMBL" id="SDY27410.1"/>
    </source>
</evidence>
<dbReference type="Pfam" id="PF13302">
    <property type="entry name" value="Acetyltransf_3"/>
    <property type="match status" value="1"/>
</dbReference>
<dbReference type="InterPro" id="IPR000182">
    <property type="entry name" value="GNAT_dom"/>
</dbReference>
<reference evidence="2 3" key="1">
    <citation type="submission" date="2016-10" db="EMBL/GenBank/DDBJ databases">
        <authorList>
            <person name="de Groot N.N."/>
        </authorList>
    </citation>
    <scope>NUCLEOTIDE SEQUENCE [LARGE SCALE GENOMIC DNA]</scope>
    <source>
        <strain evidence="2 3">CPCC 202699</strain>
    </source>
</reference>
<dbReference type="GO" id="GO:0008999">
    <property type="term" value="F:protein-N-terminal-alanine acetyltransferase activity"/>
    <property type="evidence" value="ECO:0007669"/>
    <property type="project" value="TreeGrafter"/>
</dbReference>
<dbReference type="PROSITE" id="PS51186">
    <property type="entry name" value="GNAT"/>
    <property type="match status" value="1"/>
</dbReference>
<name>A0A1H3II89_9PSEU</name>
<organism evidence="2 3">
    <name type="scientific">Amycolatopsis xylanica</name>
    <dbReference type="NCBI Taxonomy" id="589385"/>
    <lineage>
        <taxon>Bacteria</taxon>
        <taxon>Bacillati</taxon>
        <taxon>Actinomycetota</taxon>
        <taxon>Actinomycetes</taxon>
        <taxon>Pseudonocardiales</taxon>
        <taxon>Pseudonocardiaceae</taxon>
        <taxon>Amycolatopsis</taxon>
    </lineage>
</organism>
<feature type="domain" description="N-acetyltransferase" evidence="1">
    <location>
        <begin position="5"/>
        <end position="168"/>
    </location>
</feature>